<evidence type="ECO:0000313" key="3">
    <source>
        <dbReference type="Proteomes" id="UP000252085"/>
    </source>
</evidence>
<dbReference type="AlphaFoldDB" id="A0A367RXM4"/>
<accession>A0A367RXM4</accession>
<evidence type="ECO:0000259" key="1">
    <source>
        <dbReference type="Pfam" id="PF05685"/>
    </source>
</evidence>
<evidence type="ECO:0000313" key="2">
    <source>
        <dbReference type="EMBL" id="RCJ40480.1"/>
    </source>
</evidence>
<reference evidence="2 3" key="1">
    <citation type="submission" date="2016-04" db="EMBL/GenBank/DDBJ databases">
        <authorList>
            <person name="Evans L.H."/>
            <person name="Alamgir A."/>
            <person name="Owens N."/>
            <person name="Weber N.D."/>
            <person name="Virtaneva K."/>
            <person name="Barbian K."/>
            <person name="Babar A."/>
            <person name="Rosenke K."/>
        </authorList>
    </citation>
    <scope>NUCLEOTIDE SEQUENCE [LARGE SCALE GENOMIC DNA]</scope>
    <source>
        <strain evidence="2">NIES-2108</strain>
    </source>
</reference>
<dbReference type="PANTHER" id="PTHR34107:SF4">
    <property type="entry name" value="SLL1222 PROTEIN"/>
    <property type="match status" value="1"/>
</dbReference>
<dbReference type="InterPro" id="IPR008538">
    <property type="entry name" value="Uma2"/>
</dbReference>
<dbReference type="InterPro" id="IPR011335">
    <property type="entry name" value="Restrct_endonuc-II-like"/>
</dbReference>
<dbReference type="PANTHER" id="PTHR34107">
    <property type="entry name" value="SLL0198 PROTEIN-RELATED"/>
    <property type="match status" value="1"/>
</dbReference>
<dbReference type="Gene3D" id="3.90.1570.10">
    <property type="entry name" value="tt1808, chain A"/>
    <property type="match status" value="1"/>
</dbReference>
<comment type="caution">
    <text evidence="2">The sequence shown here is derived from an EMBL/GenBank/DDBJ whole genome shotgun (WGS) entry which is preliminary data.</text>
</comment>
<dbReference type="SUPFAM" id="SSF52980">
    <property type="entry name" value="Restriction endonuclease-like"/>
    <property type="match status" value="1"/>
</dbReference>
<sequence>MNQPISERVRWTTADLELFPDNGNRYEIIDGELFVTKAPHWNHQKTCVRIITPLHIWSQASSLGQVVPAPGIIFGDNDNVIPDVVWASNERLPLLLDEAGHLIGAPELVIEVLSAGIENEKRDRELKLKLYSSRGVREYWIVDWRKQQVEVYRREQASLKLIATLFNGDELSSPILPDFTCAIAQLFN</sequence>
<dbReference type="Proteomes" id="UP000252085">
    <property type="component" value="Unassembled WGS sequence"/>
</dbReference>
<dbReference type="Pfam" id="PF05685">
    <property type="entry name" value="Uma2"/>
    <property type="match status" value="1"/>
</dbReference>
<dbReference type="CDD" id="cd06260">
    <property type="entry name" value="DUF820-like"/>
    <property type="match status" value="1"/>
</dbReference>
<dbReference type="EMBL" id="LXQE01000075">
    <property type="protein sequence ID" value="RCJ40480.1"/>
    <property type="molecule type" value="Genomic_DNA"/>
</dbReference>
<dbReference type="InterPro" id="IPR012296">
    <property type="entry name" value="Nuclease_put_TT1808"/>
</dbReference>
<gene>
    <name evidence="2" type="ORF">A6769_03730</name>
</gene>
<protein>
    <recommendedName>
        <fullName evidence="1">Putative restriction endonuclease domain-containing protein</fullName>
    </recommendedName>
</protein>
<organism evidence="2 3">
    <name type="scientific">Nostoc punctiforme NIES-2108</name>
    <dbReference type="NCBI Taxonomy" id="1356359"/>
    <lineage>
        <taxon>Bacteria</taxon>
        <taxon>Bacillati</taxon>
        <taxon>Cyanobacteriota</taxon>
        <taxon>Cyanophyceae</taxon>
        <taxon>Nostocales</taxon>
        <taxon>Nostocaceae</taxon>
        <taxon>Nostoc</taxon>
    </lineage>
</organism>
<proteinExistence type="predicted"/>
<feature type="domain" description="Putative restriction endonuclease" evidence="1">
    <location>
        <begin position="17"/>
        <end position="183"/>
    </location>
</feature>
<name>A0A367RXM4_NOSPU</name>